<dbReference type="Proteomes" id="UP000635316">
    <property type="component" value="Unassembled WGS sequence"/>
</dbReference>
<dbReference type="RefSeq" id="WP_200237143.1">
    <property type="nucleotide sequence ID" value="NZ_JAENGP010000011.1"/>
</dbReference>
<keyword evidence="1" id="KW-0472">Membrane</keyword>
<accession>A0ABS1EEQ0</accession>
<keyword evidence="2" id="KW-0406">Ion transport</keyword>
<dbReference type="GO" id="GO:0034220">
    <property type="term" value="P:monoatomic ion transmembrane transport"/>
    <property type="evidence" value="ECO:0007669"/>
    <property type="project" value="UniProtKB-KW"/>
</dbReference>
<name>A0ABS1EEQ0_9BURK</name>
<reference evidence="2 3" key="1">
    <citation type="submission" date="2020-12" db="EMBL/GenBank/DDBJ databases">
        <authorList>
            <person name="Lu T."/>
            <person name="Wang Q."/>
            <person name="Han X."/>
        </authorList>
    </citation>
    <scope>NUCLEOTIDE SEQUENCE [LARGE SCALE GENOMIC DNA]</scope>
    <source>
        <strain evidence="2 3">WQ 585</strain>
    </source>
</reference>
<evidence type="ECO:0000313" key="2">
    <source>
        <dbReference type="EMBL" id="MBK1781708.1"/>
    </source>
</evidence>
<keyword evidence="2" id="KW-0813">Transport</keyword>
<proteinExistence type="predicted"/>
<comment type="caution">
    <text evidence="2">The sequence shown here is derived from an EMBL/GenBank/DDBJ whole genome shotgun (WGS) entry which is preliminary data.</text>
</comment>
<feature type="transmembrane region" description="Helical" evidence="1">
    <location>
        <begin position="52"/>
        <end position="68"/>
    </location>
</feature>
<evidence type="ECO:0000313" key="3">
    <source>
        <dbReference type="Proteomes" id="UP000635316"/>
    </source>
</evidence>
<organism evidence="2 3">
    <name type="scientific">Advenella mandrilli</name>
    <dbReference type="NCBI Taxonomy" id="2800330"/>
    <lineage>
        <taxon>Bacteria</taxon>
        <taxon>Pseudomonadati</taxon>
        <taxon>Pseudomonadota</taxon>
        <taxon>Betaproteobacteria</taxon>
        <taxon>Burkholderiales</taxon>
        <taxon>Alcaligenaceae</taxon>
    </lineage>
</organism>
<protein>
    <submittedName>
        <fullName evidence="2">Two pore domain potassium channel family protein</fullName>
    </submittedName>
</protein>
<keyword evidence="1" id="KW-1133">Transmembrane helix</keyword>
<dbReference type="EMBL" id="JAENGP010000011">
    <property type="protein sequence ID" value="MBK1781708.1"/>
    <property type="molecule type" value="Genomic_DNA"/>
</dbReference>
<evidence type="ECO:0000256" key="1">
    <source>
        <dbReference type="SAM" id="Phobius"/>
    </source>
</evidence>
<gene>
    <name evidence="2" type="ORF">JHL22_10805</name>
</gene>
<keyword evidence="1" id="KW-0812">Transmembrane</keyword>
<keyword evidence="3" id="KW-1185">Reference proteome</keyword>
<feature type="transmembrane region" description="Helical" evidence="1">
    <location>
        <begin position="20"/>
        <end position="40"/>
    </location>
</feature>
<feature type="transmembrane region" description="Helical" evidence="1">
    <location>
        <begin position="80"/>
        <end position="101"/>
    </location>
</feature>
<keyword evidence="2" id="KW-0407">Ion channel</keyword>
<sequence length="116" mass="13017">MYESKNEPLLPAQNFRHRLFTHVFYALLVMIVTLAIGVFAHLLLEPVTWHEALLNSALIVGGIGPYIVPESIGGKVFFAFYSMFVGLVFIGTLGIILAPLAHRLIHKFHLDDDQDE</sequence>